<dbReference type="InterPro" id="IPR044924">
    <property type="entry name" value="HAD-SF_hydro_IA_REG-2-like_cap"/>
</dbReference>
<dbReference type="Pfam" id="PF00702">
    <property type="entry name" value="Hydrolase"/>
    <property type="match status" value="1"/>
</dbReference>
<comment type="similarity">
    <text evidence="1">Belongs to the HAD-like hydrolase superfamily.</text>
</comment>
<dbReference type="NCBIfam" id="TIGR02252">
    <property type="entry name" value="DREG-2"/>
    <property type="match status" value="1"/>
</dbReference>
<dbReference type="InterPro" id="IPR051828">
    <property type="entry name" value="HAD-like_hydrolase_domain"/>
</dbReference>
<dbReference type="InterPro" id="IPR036412">
    <property type="entry name" value="HAD-like_sf"/>
</dbReference>
<protein>
    <recommendedName>
        <fullName evidence="2">Haloacid dehalogenase-like hydrolase domain-containing protein 3</fullName>
    </recommendedName>
</protein>
<gene>
    <name evidence="4" type="primary">LOC118415776</name>
</gene>
<dbReference type="GO" id="GO:0005634">
    <property type="term" value="C:nucleus"/>
    <property type="evidence" value="ECO:0000318"/>
    <property type="project" value="GO_Central"/>
</dbReference>
<keyword evidence="3" id="KW-1185">Reference proteome</keyword>
<dbReference type="OMA" id="GARSANW"/>
<dbReference type="RefSeq" id="XP_035676485.1">
    <property type="nucleotide sequence ID" value="XM_035820592.1"/>
</dbReference>
<evidence type="ECO:0000313" key="4">
    <source>
        <dbReference type="RefSeq" id="XP_035676485.1"/>
    </source>
</evidence>
<dbReference type="OrthoDB" id="444127at2759"/>
<dbReference type="SUPFAM" id="SSF56784">
    <property type="entry name" value="HAD-like"/>
    <property type="match status" value="1"/>
</dbReference>
<dbReference type="CDD" id="cd16415">
    <property type="entry name" value="HAD_dREG-2_like"/>
    <property type="match status" value="1"/>
</dbReference>
<dbReference type="KEGG" id="bfo:118415776"/>
<reference evidence="4" key="2">
    <citation type="submission" date="2025-08" db="UniProtKB">
        <authorList>
            <consortium name="RefSeq"/>
        </authorList>
    </citation>
    <scope>IDENTIFICATION</scope>
    <source>
        <strain evidence="4">S238N-H82</strain>
        <tissue evidence="4">Testes</tissue>
    </source>
</reference>
<proteinExistence type="inferred from homology"/>
<organism evidence="3 4">
    <name type="scientific">Branchiostoma floridae</name>
    <name type="common">Florida lancelet</name>
    <name type="synonym">Amphioxus</name>
    <dbReference type="NCBI Taxonomy" id="7739"/>
    <lineage>
        <taxon>Eukaryota</taxon>
        <taxon>Metazoa</taxon>
        <taxon>Chordata</taxon>
        <taxon>Cephalochordata</taxon>
        <taxon>Leptocardii</taxon>
        <taxon>Amphioxiformes</taxon>
        <taxon>Branchiostomatidae</taxon>
        <taxon>Branchiostoma</taxon>
    </lineage>
</organism>
<dbReference type="PANTHER" id="PTHR46191:SF2">
    <property type="entry name" value="HALOACID DEHALOGENASE-LIKE HYDROLASE DOMAIN-CONTAINING PROTEIN 3"/>
    <property type="match status" value="1"/>
</dbReference>
<dbReference type="InterPro" id="IPR011949">
    <property type="entry name" value="HAD-SF_hydro_IA_REG-2-like"/>
</dbReference>
<dbReference type="SFLD" id="SFLDG01129">
    <property type="entry name" value="C1.5:_HAD__Beta-PGM__Phosphata"/>
    <property type="match status" value="1"/>
</dbReference>
<dbReference type="Proteomes" id="UP000001554">
    <property type="component" value="Chromosome 5"/>
</dbReference>
<evidence type="ECO:0000256" key="2">
    <source>
        <dbReference type="ARBA" id="ARBA00015556"/>
    </source>
</evidence>
<dbReference type="PANTHER" id="PTHR46191">
    <property type="match status" value="1"/>
</dbReference>
<dbReference type="SFLD" id="SFLDS00003">
    <property type="entry name" value="Haloacid_Dehalogenase"/>
    <property type="match status" value="1"/>
</dbReference>
<dbReference type="Gene3D" id="3.40.50.1000">
    <property type="entry name" value="HAD superfamily/HAD-like"/>
    <property type="match status" value="1"/>
</dbReference>
<reference evidence="3" key="1">
    <citation type="journal article" date="2020" name="Nat. Ecol. Evol.">
        <title>Deeply conserved synteny resolves early events in vertebrate evolution.</title>
        <authorList>
            <person name="Simakov O."/>
            <person name="Marletaz F."/>
            <person name="Yue J.X."/>
            <person name="O'Connell B."/>
            <person name="Jenkins J."/>
            <person name="Brandt A."/>
            <person name="Calef R."/>
            <person name="Tung C.H."/>
            <person name="Huang T.K."/>
            <person name="Schmutz J."/>
            <person name="Satoh N."/>
            <person name="Yu J.K."/>
            <person name="Putnam N.H."/>
            <person name="Green R.E."/>
            <person name="Rokhsar D.S."/>
        </authorList>
    </citation>
    <scope>NUCLEOTIDE SEQUENCE [LARGE SCALE GENOMIC DNA]</scope>
    <source>
        <strain evidence="3">S238N-H82</strain>
    </source>
</reference>
<dbReference type="Gene3D" id="1.10.150.720">
    <property type="entry name" value="Haloacid dehalogenase-like hydrolase"/>
    <property type="match status" value="1"/>
</dbReference>
<accession>A0A9J7L6J3</accession>
<evidence type="ECO:0000256" key="1">
    <source>
        <dbReference type="ARBA" id="ARBA00007958"/>
    </source>
</evidence>
<dbReference type="GeneID" id="118415776"/>
<dbReference type="AlphaFoldDB" id="A0A9J7L6J3"/>
<dbReference type="InterPro" id="IPR006439">
    <property type="entry name" value="HAD-SF_hydro_IA"/>
</dbReference>
<dbReference type="PRINTS" id="PR00413">
    <property type="entry name" value="HADHALOGNASE"/>
</dbReference>
<sequence length="251" mass="28123">MAIRPKLLTMDCTNTLFKLKRTPGTIYASVADSHGIQVDSAKLDYTFLKNYREQDQSYCSLGCMSGISTKVWWTDLVKKTFLDAGVPKSPALDAVAKQLFEEFSGGKHWEVYPQTKEALEAIRDKGVKLGVISNFDERLEEVLAELDLCRLFDFVLTSVDAQVAKPNCRIFQMALQLAGTDASQAVHLGDNLKLDVQPALCMGMHAIWINRNNGDVPSELSECENFHMVSDIEEVVKCIKKKRQEKQKLSG</sequence>
<dbReference type="InterPro" id="IPR023214">
    <property type="entry name" value="HAD_sf"/>
</dbReference>
<dbReference type="NCBIfam" id="TIGR01549">
    <property type="entry name" value="HAD-SF-IA-v1"/>
    <property type="match status" value="1"/>
</dbReference>
<evidence type="ECO:0000313" key="3">
    <source>
        <dbReference type="Proteomes" id="UP000001554"/>
    </source>
</evidence>
<name>A0A9J7L6J3_BRAFL</name>